<comment type="caution">
    <text evidence="1">The sequence shown here is derived from an EMBL/GenBank/DDBJ whole genome shotgun (WGS) entry which is preliminary data.</text>
</comment>
<reference evidence="1" key="1">
    <citation type="submission" date="2018-11" db="EMBL/GenBank/DDBJ databases">
        <authorList>
            <consortium name="Pathogen Informatics"/>
        </authorList>
    </citation>
    <scope>NUCLEOTIDE SEQUENCE</scope>
</reference>
<name>A0A448WDC6_9PLAT</name>
<proteinExistence type="predicted"/>
<sequence length="144" mass="16178">MITNTQLQDNFRFKRSLFIFHLVDFQHLPRPGCVSNNTTPIFWNPLLNFDSLASYPRRPLANASSTDIHSTTLQALDFADFNTPLSSNGVHFEEGGQIKTDSTFNSSLLTPASSSLVSSEGFMALEEPNVGRTEWFTPYDIQSR</sequence>
<evidence type="ECO:0000313" key="2">
    <source>
        <dbReference type="Proteomes" id="UP000784294"/>
    </source>
</evidence>
<dbReference type="Proteomes" id="UP000784294">
    <property type="component" value="Unassembled WGS sequence"/>
</dbReference>
<protein>
    <submittedName>
        <fullName evidence="1">Uncharacterized protein</fullName>
    </submittedName>
</protein>
<gene>
    <name evidence="1" type="ORF">PXEA_LOCUS2288</name>
</gene>
<organism evidence="1 2">
    <name type="scientific">Protopolystoma xenopodis</name>
    <dbReference type="NCBI Taxonomy" id="117903"/>
    <lineage>
        <taxon>Eukaryota</taxon>
        <taxon>Metazoa</taxon>
        <taxon>Spiralia</taxon>
        <taxon>Lophotrochozoa</taxon>
        <taxon>Platyhelminthes</taxon>
        <taxon>Monogenea</taxon>
        <taxon>Polyopisthocotylea</taxon>
        <taxon>Polystomatidea</taxon>
        <taxon>Polystomatidae</taxon>
        <taxon>Protopolystoma</taxon>
    </lineage>
</organism>
<dbReference type="EMBL" id="CAAALY010004878">
    <property type="protein sequence ID" value="VEL08848.1"/>
    <property type="molecule type" value="Genomic_DNA"/>
</dbReference>
<evidence type="ECO:0000313" key="1">
    <source>
        <dbReference type="EMBL" id="VEL08848.1"/>
    </source>
</evidence>
<keyword evidence="2" id="KW-1185">Reference proteome</keyword>
<accession>A0A448WDC6</accession>
<dbReference type="AlphaFoldDB" id="A0A448WDC6"/>